<feature type="binding site" evidence="9">
    <location>
        <position position="376"/>
    </location>
    <ligand>
        <name>Mg(2+)</name>
        <dbReference type="ChEBI" id="CHEBI:18420"/>
    </ligand>
</feature>
<keyword evidence="2 9" id="KW-0963">Cytoplasm</keyword>
<comment type="function">
    <text evidence="9">Catalyzes the formation of acetyl phosphate from acetate and ATP. Can also catalyze the reverse reaction.</text>
</comment>
<dbReference type="InterPro" id="IPR004372">
    <property type="entry name" value="Ac/propionate_kinase"/>
</dbReference>
<feature type="binding site" evidence="9">
    <location>
        <position position="9"/>
    </location>
    <ligand>
        <name>Mg(2+)</name>
        <dbReference type="ChEBI" id="CHEBI:18420"/>
    </ligand>
</feature>
<comment type="caution">
    <text evidence="11">The sequence shown here is derived from an EMBL/GenBank/DDBJ whole genome shotgun (WGS) entry which is preliminary data.</text>
</comment>
<evidence type="ECO:0000313" key="12">
    <source>
        <dbReference type="Proteomes" id="UP000542353"/>
    </source>
</evidence>
<feature type="binding site" evidence="9">
    <location>
        <begin position="327"/>
        <end position="331"/>
    </location>
    <ligand>
        <name>ATP</name>
        <dbReference type="ChEBI" id="CHEBI:30616"/>
    </ligand>
</feature>
<feature type="binding site" evidence="9">
    <location>
        <begin position="207"/>
        <end position="211"/>
    </location>
    <ligand>
        <name>ATP</name>
        <dbReference type="ChEBI" id="CHEBI:30616"/>
    </ligand>
</feature>
<keyword evidence="7 9" id="KW-0067">ATP-binding</keyword>
<keyword evidence="6 9" id="KW-0418">Kinase</keyword>
<comment type="subcellular location">
    <subcellularLocation>
        <location evidence="9">Cytoplasm</location>
    </subcellularLocation>
</comment>
<dbReference type="PIRSF" id="PIRSF000722">
    <property type="entry name" value="Acetate_prop_kin"/>
    <property type="match status" value="1"/>
</dbReference>
<keyword evidence="12" id="KW-1185">Reference proteome</keyword>
<keyword evidence="3 9" id="KW-0808">Transferase</keyword>
<evidence type="ECO:0000256" key="10">
    <source>
        <dbReference type="RuleBase" id="RU003835"/>
    </source>
</evidence>
<proteinExistence type="inferred from homology"/>
<dbReference type="HAMAP" id="MF_00020">
    <property type="entry name" value="Acetate_kinase"/>
    <property type="match status" value="1"/>
</dbReference>
<dbReference type="InterPro" id="IPR023865">
    <property type="entry name" value="Aliphatic_acid_kinase_CS"/>
</dbReference>
<dbReference type="Pfam" id="PF00871">
    <property type="entry name" value="Acetate_kinase"/>
    <property type="match status" value="1"/>
</dbReference>
<evidence type="ECO:0000256" key="4">
    <source>
        <dbReference type="ARBA" id="ARBA00022723"/>
    </source>
</evidence>
<dbReference type="EMBL" id="JACHIH010000011">
    <property type="protein sequence ID" value="MBB5047377.1"/>
    <property type="molecule type" value="Genomic_DNA"/>
</dbReference>
<dbReference type="AlphaFoldDB" id="A0A7W7Z3K4"/>
<dbReference type="RefSeq" id="WP_184257152.1">
    <property type="nucleotide sequence ID" value="NZ_JACHIH010000011.1"/>
</dbReference>
<accession>A0A7W7Z3K4</accession>
<keyword evidence="5 9" id="KW-0547">Nucleotide-binding</keyword>
<dbReference type="UniPathway" id="UPA00340">
    <property type="reaction ID" value="UER00458"/>
</dbReference>
<evidence type="ECO:0000256" key="7">
    <source>
        <dbReference type="ARBA" id="ARBA00022840"/>
    </source>
</evidence>
<reference evidence="11 12" key="1">
    <citation type="submission" date="2020-08" db="EMBL/GenBank/DDBJ databases">
        <title>Genomic Encyclopedia of Type Strains, Phase IV (KMG-IV): sequencing the most valuable type-strain genomes for metagenomic binning, comparative biology and taxonomic classification.</title>
        <authorList>
            <person name="Goeker M."/>
        </authorList>
    </citation>
    <scope>NUCLEOTIDE SEQUENCE [LARGE SCALE GENOMIC DNA]</scope>
    <source>
        <strain evidence="11 12">DSM 12706</strain>
    </source>
</reference>
<dbReference type="EC" id="2.7.2.1" evidence="9"/>
<keyword evidence="4 9" id="KW-0479">Metal-binding</keyword>
<dbReference type="PROSITE" id="PS01075">
    <property type="entry name" value="ACETATE_KINASE_1"/>
    <property type="match status" value="1"/>
</dbReference>
<evidence type="ECO:0000256" key="1">
    <source>
        <dbReference type="ARBA" id="ARBA00008748"/>
    </source>
</evidence>
<protein>
    <recommendedName>
        <fullName evidence="9">Acetate kinase</fullName>
        <ecNumber evidence="9">2.7.2.1</ecNumber>
    </recommendedName>
    <alternativeName>
        <fullName evidence="9">Acetokinase</fullName>
    </alternativeName>
</protein>
<dbReference type="SUPFAM" id="SSF53067">
    <property type="entry name" value="Actin-like ATPase domain"/>
    <property type="match status" value="2"/>
</dbReference>
<evidence type="ECO:0000256" key="3">
    <source>
        <dbReference type="ARBA" id="ARBA00022679"/>
    </source>
</evidence>
<comment type="pathway">
    <text evidence="9">Metabolic intermediate biosynthesis; acetyl-CoA biosynthesis; acetyl-CoA from acetate: step 1/2.</text>
</comment>
<evidence type="ECO:0000256" key="8">
    <source>
        <dbReference type="ARBA" id="ARBA00022842"/>
    </source>
</evidence>
<comment type="subunit">
    <text evidence="9">Homodimer.</text>
</comment>
<feature type="site" description="Transition state stabilizer" evidence="9">
    <location>
        <position position="240"/>
    </location>
</feature>
<dbReference type="Gene3D" id="3.30.420.40">
    <property type="match status" value="2"/>
</dbReference>
<dbReference type="GO" id="GO:0008776">
    <property type="term" value="F:acetate kinase activity"/>
    <property type="evidence" value="ECO:0007669"/>
    <property type="project" value="UniProtKB-UniRule"/>
</dbReference>
<dbReference type="InterPro" id="IPR000890">
    <property type="entry name" value="Aliphatic_acid_kin_short-chain"/>
</dbReference>
<evidence type="ECO:0000256" key="9">
    <source>
        <dbReference type="HAMAP-Rule" id="MF_00020"/>
    </source>
</evidence>
<dbReference type="PANTHER" id="PTHR21060:SF21">
    <property type="entry name" value="ACETATE KINASE"/>
    <property type="match status" value="1"/>
</dbReference>
<evidence type="ECO:0000256" key="6">
    <source>
        <dbReference type="ARBA" id="ARBA00022777"/>
    </source>
</evidence>
<dbReference type="NCBIfam" id="TIGR00016">
    <property type="entry name" value="ackA"/>
    <property type="match status" value="1"/>
</dbReference>
<dbReference type="PRINTS" id="PR00471">
    <property type="entry name" value="ACETATEKNASE"/>
</dbReference>
<keyword evidence="8 9" id="KW-0460">Magnesium</keyword>
<dbReference type="PANTHER" id="PTHR21060">
    <property type="entry name" value="ACETATE KINASE"/>
    <property type="match status" value="1"/>
</dbReference>
<name>A0A7W7Z3K4_9BRAD</name>
<sequence>MTGAILVVNAGSSSLKFSLYPAGERPTKQELLCNGEVANIGEAAQLRATAAGGAVLTEHPIAAATHGDALGNILRWLDRHFTDYQVTAAGHRIVHGGAHYAAPVLVDDAVLATMRSLVPLAPLHEPNHIAAIEALARLHPGLPQVACFDTAFHHGQSEVATSYALPRAITAEGVRRYGFHGLSYEYIAGVLPDMLGEAAEGRVVVAHLGGGVSMCGLHRRRSVATTMGFTPLDGLPMATRCGTIDPSVVLYLLEENGMTPAAVRDLLYRHSGLLGVSGISGDMRTLLGSDDPHAAAAVELFVYRIGRELGSLAAALGGLDAIVFTAGIGEHSPEIRRRVLQQAAWLGVEIDEAAVSGPRLTSPASRVSAWIIPTDEDLMVARHAFALISGTGEP</sequence>
<feature type="binding site" evidence="9">
    <location>
        <position position="92"/>
    </location>
    <ligand>
        <name>substrate</name>
    </ligand>
</feature>
<feature type="active site" description="Proton donor/acceptor" evidence="9">
    <location>
        <position position="149"/>
    </location>
</feature>
<dbReference type="GO" id="GO:0005829">
    <property type="term" value="C:cytosol"/>
    <property type="evidence" value="ECO:0007669"/>
    <property type="project" value="TreeGrafter"/>
</dbReference>
<dbReference type="InterPro" id="IPR043129">
    <property type="entry name" value="ATPase_NBD"/>
</dbReference>
<dbReference type="GO" id="GO:0006085">
    <property type="term" value="P:acetyl-CoA biosynthetic process"/>
    <property type="evidence" value="ECO:0007669"/>
    <property type="project" value="UniProtKB-UniRule"/>
</dbReference>
<comment type="catalytic activity">
    <reaction evidence="9">
        <text>acetate + ATP = acetyl phosphate + ADP</text>
        <dbReference type="Rhea" id="RHEA:11352"/>
        <dbReference type="ChEBI" id="CHEBI:22191"/>
        <dbReference type="ChEBI" id="CHEBI:30089"/>
        <dbReference type="ChEBI" id="CHEBI:30616"/>
        <dbReference type="ChEBI" id="CHEBI:456216"/>
        <dbReference type="EC" id="2.7.2.1"/>
    </reaction>
</comment>
<feature type="site" description="Transition state stabilizer" evidence="9">
    <location>
        <position position="180"/>
    </location>
</feature>
<dbReference type="GO" id="GO:0005524">
    <property type="term" value="F:ATP binding"/>
    <property type="evidence" value="ECO:0007669"/>
    <property type="project" value="UniProtKB-KW"/>
</dbReference>
<organism evidence="11 12">
    <name type="scientific">Rhodopseudomonas rhenobacensis</name>
    <dbReference type="NCBI Taxonomy" id="87461"/>
    <lineage>
        <taxon>Bacteria</taxon>
        <taxon>Pseudomonadati</taxon>
        <taxon>Pseudomonadota</taxon>
        <taxon>Alphaproteobacteria</taxon>
        <taxon>Hyphomicrobiales</taxon>
        <taxon>Nitrobacteraceae</taxon>
        <taxon>Rhodopseudomonas</taxon>
    </lineage>
</organism>
<feature type="binding site" evidence="9">
    <location>
        <begin position="282"/>
        <end position="284"/>
    </location>
    <ligand>
        <name>ATP</name>
        <dbReference type="ChEBI" id="CHEBI:30616"/>
    </ligand>
</feature>
<feature type="binding site" evidence="9">
    <location>
        <position position="16"/>
    </location>
    <ligand>
        <name>ATP</name>
        <dbReference type="ChEBI" id="CHEBI:30616"/>
    </ligand>
</feature>
<evidence type="ECO:0000256" key="5">
    <source>
        <dbReference type="ARBA" id="ARBA00022741"/>
    </source>
</evidence>
<gene>
    <name evidence="9" type="primary">ackA</name>
    <name evidence="11" type="ORF">HNR60_002132</name>
</gene>
<comment type="similarity">
    <text evidence="1 9 10">Belongs to the acetokinase family.</text>
</comment>
<dbReference type="GO" id="GO:0006083">
    <property type="term" value="P:acetate metabolic process"/>
    <property type="evidence" value="ECO:0007669"/>
    <property type="project" value="TreeGrafter"/>
</dbReference>
<dbReference type="GO" id="GO:0000287">
    <property type="term" value="F:magnesium ion binding"/>
    <property type="evidence" value="ECO:0007669"/>
    <property type="project" value="UniProtKB-UniRule"/>
</dbReference>
<evidence type="ECO:0000256" key="2">
    <source>
        <dbReference type="ARBA" id="ARBA00022490"/>
    </source>
</evidence>
<dbReference type="Proteomes" id="UP000542353">
    <property type="component" value="Unassembled WGS sequence"/>
</dbReference>
<evidence type="ECO:0000313" key="11">
    <source>
        <dbReference type="EMBL" id="MBB5047377.1"/>
    </source>
</evidence>
<comment type="cofactor">
    <cofactor evidence="9">
        <name>Mg(2+)</name>
        <dbReference type="ChEBI" id="CHEBI:18420"/>
    </cofactor>
    <cofactor evidence="9">
        <name>Mn(2+)</name>
        <dbReference type="ChEBI" id="CHEBI:29035"/>
    </cofactor>
    <text evidence="9">Mg(2+). Can also accept Mn(2+).</text>
</comment>